<evidence type="ECO:0000313" key="3">
    <source>
        <dbReference type="Proteomes" id="UP001355207"/>
    </source>
</evidence>
<dbReference type="GeneID" id="91094197"/>
<sequence length="268" mass="31570">MIYNPLVSTTSMDNHGIIRFTNPTGSKGWRNLKDDTWGIEDCLGFSIWIDQKGNIHVDQERQRQKFLEPQVSNEIENQIQIPPFGQDQYYYITRRNWFTSINKDDDKDNYQINFRYCTCFLIVRSKGDFCYQDTKMNFTHIDAEGKVIFQDVYIPKRDREAIRLEKEKRDQEEEENNENLSSRKSTKSNLWKNLNSPTELITDTATIVQNVFGIVTVRVKYMIIDCENAKTSKTKIGNLWVHEPIKRSNSRKITKSQTGMVSKTKHFQ</sequence>
<name>A0AAX4JUY6_9TREE</name>
<proteinExistence type="predicted"/>
<accession>A0AAX4JUY6</accession>
<gene>
    <name evidence="2" type="ORF">L201_003527</name>
</gene>
<dbReference type="Proteomes" id="UP001355207">
    <property type="component" value="Chromosome 4"/>
</dbReference>
<evidence type="ECO:0000313" key="2">
    <source>
        <dbReference type="EMBL" id="WWC88614.1"/>
    </source>
</evidence>
<organism evidence="2 3">
    <name type="scientific">Kwoniella dendrophila CBS 6074</name>
    <dbReference type="NCBI Taxonomy" id="1295534"/>
    <lineage>
        <taxon>Eukaryota</taxon>
        <taxon>Fungi</taxon>
        <taxon>Dikarya</taxon>
        <taxon>Basidiomycota</taxon>
        <taxon>Agaricomycotina</taxon>
        <taxon>Tremellomycetes</taxon>
        <taxon>Tremellales</taxon>
        <taxon>Cryptococcaceae</taxon>
        <taxon>Kwoniella</taxon>
    </lineage>
</organism>
<dbReference type="AlphaFoldDB" id="A0AAX4JUY6"/>
<dbReference type="RefSeq" id="XP_066075377.1">
    <property type="nucleotide sequence ID" value="XM_066219280.1"/>
</dbReference>
<reference evidence="2 3" key="1">
    <citation type="submission" date="2024-01" db="EMBL/GenBank/DDBJ databases">
        <title>Comparative genomics of Cryptococcus and Kwoniella reveals pathogenesis evolution and contrasting modes of karyotype evolution via chromosome fusion or intercentromeric recombination.</title>
        <authorList>
            <person name="Coelho M.A."/>
            <person name="David-Palma M."/>
            <person name="Shea T."/>
            <person name="Bowers K."/>
            <person name="McGinley-Smith S."/>
            <person name="Mohammad A.W."/>
            <person name="Gnirke A."/>
            <person name="Yurkov A.M."/>
            <person name="Nowrousian M."/>
            <person name="Sun S."/>
            <person name="Cuomo C.A."/>
            <person name="Heitman J."/>
        </authorList>
    </citation>
    <scope>NUCLEOTIDE SEQUENCE [LARGE SCALE GENOMIC DNA]</scope>
    <source>
        <strain evidence="2 3">CBS 6074</strain>
    </source>
</reference>
<dbReference type="EMBL" id="CP144101">
    <property type="protein sequence ID" value="WWC88614.1"/>
    <property type="molecule type" value="Genomic_DNA"/>
</dbReference>
<feature type="region of interest" description="Disordered" evidence="1">
    <location>
        <begin position="249"/>
        <end position="268"/>
    </location>
</feature>
<evidence type="ECO:0000256" key="1">
    <source>
        <dbReference type="SAM" id="MobiDB-lite"/>
    </source>
</evidence>
<protein>
    <submittedName>
        <fullName evidence="2">Uncharacterized protein</fullName>
    </submittedName>
</protein>
<feature type="region of interest" description="Disordered" evidence="1">
    <location>
        <begin position="165"/>
        <end position="188"/>
    </location>
</feature>
<keyword evidence="3" id="KW-1185">Reference proteome</keyword>